<comment type="caution">
    <text evidence="1">The sequence shown here is derived from an EMBL/GenBank/DDBJ whole genome shotgun (WGS) entry which is preliminary data.</text>
</comment>
<evidence type="ECO:0000313" key="2">
    <source>
        <dbReference type="Proteomes" id="UP001595767"/>
    </source>
</evidence>
<evidence type="ECO:0000313" key="1">
    <source>
        <dbReference type="EMBL" id="MFC4127067.1"/>
    </source>
</evidence>
<dbReference type="RefSeq" id="WP_378552212.1">
    <property type="nucleotide sequence ID" value="NZ_JBHSBA010000009.1"/>
</dbReference>
<accession>A0ABV8L863</accession>
<proteinExistence type="predicted"/>
<keyword evidence="2" id="KW-1185">Reference proteome</keyword>
<dbReference type="EMBL" id="JBHSBA010000009">
    <property type="protein sequence ID" value="MFC4127067.1"/>
    <property type="molecule type" value="Genomic_DNA"/>
</dbReference>
<reference evidence="2" key="1">
    <citation type="journal article" date="2019" name="Int. J. Syst. Evol. Microbiol.">
        <title>The Global Catalogue of Microorganisms (GCM) 10K type strain sequencing project: providing services to taxonomists for standard genome sequencing and annotation.</title>
        <authorList>
            <consortium name="The Broad Institute Genomics Platform"/>
            <consortium name="The Broad Institute Genome Sequencing Center for Infectious Disease"/>
            <person name="Wu L."/>
            <person name="Ma J."/>
        </authorList>
    </citation>
    <scope>NUCLEOTIDE SEQUENCE [LARGE SCALE GENOMIC DNA]</scope>
    <source>
        <strain evidence="2">CGMCC 4.7204</strain>
    </source>
</reference>
<sequence>MAESIMVPSRSGRSMGPDASRMNVVAAYLALAAWGRASRLPLDEGRSGHN</sequence>
<protein>
    <submittedName>
        <fullName evidence="1">Uncharacterized protein</fullName>
    </submittedName>
</protein>
<organism evidence="1 2">
    <name type="scientific">Nocardia rhizosphaerae</name>
    <dbReference type="NCBI Taxonomy" id="1691571"/>
    <lineage>
        <taxon>Bacteria</taxon>
        <taxon>Bacillati</taxon>
        <taxon>Actinomycetota</taxon>
        <taxon>Actinomycetes</taxon>
        <taxon>Mycobacteriales</taxon>
        <taxon>Nocardiaceae</taxon>
        <taxon>Nocardia</taxon>
    </lineage>
</organism>
<gene>
    <name evidence="1" type="ORF">ACFOW8_19220</name>
</gene>
<dbReference type="Proteomes" id="UP001595767">
    <property type="component" value="Unassembled WGS sequence"/>
</dbReference>
<name>A0ABV8L863_9NOCA</name>